<feature type="non-terminal residue" evidence="1">
    <location>
        <position position="1"/>
    </location>
</feature>
<dbReference type="PANTHER" id="PTHR31344:SF15">
    <property type="entry name" value="EEIG1_EHBP1 PROTEIN AMINO-TERMINAL DOMAIN PROTEIN"/>
    <property type="match status" value="1"/>
</dbReference>
<keyword evidence="2" id="KW-1185">Reference proteome</keyword>
<protein>
    <recommendedName>
        <fullName evidence="3">Dilute domain-containing protein</fullName>
    </recommendedName>
</protein>
<sequence>IGNWSRWLSDLFDMNEEDSHEDTHSSSNNEEKHDTSFKSFTLLNALSDLLMLPKDMLLCASIRSEVCPMFSAPLIKKILDNFLPDEFCPDPVPTTVLEAFDLESDIEDGKEFGNNFPCTAAPIVYSPPPITSVASIIGEIGSKSQLRRSKSSVARKSYTSDDELNELKSPLSSIFFGDSSSSTVTKSNLKSREIRNESPVRYDLLRDVWMN</sequence>
<reference evidence="2" key="1">
    <citation type="journal article" date="2017" name="Front. Plant Sci.">
        <title>Climate Clever Clovers: New Paradigm to Reduce the Environmental Footprint of Ruminants by Breeding Low Methanogenic Forages Utilizing Haplotype Variation.</title>
        <authorList>
            <person name="Kaur P."/>
            <person name="Appels R."/>
            <person name="Bayer P.E."/>
            <person name="Keeble-Gagnere G."/>
            <person name="Wang J."/>
            <person name="Hirakawa H."/>
            <person name="Shirasawa K."/>
            <person name="Vercoe P."/>
            <person name="Stefanova K."/>
            <person name="Durmic Z."/>
            <person name="Nichols P."/>
            <person name="Revell C."/>
            <person name="Isobe S.N."/>
            <person name="Edwards D."/>
            <person name="Erskine W."/>
        </authorList>
    </citation>
    <scope>NUCLEOTIDE SEQUENCE [LARGE SCALE GENOMIC DNA]</scope>
    <source>
        <strain evidence="2">cv. Daliak</strain>
    </source>
</reference>
<evidence type="ECO:0008006" key="3">
    <source>
        <dbReference type="Google" id="ProtNLM"/>
    </source>
</evidence>
<dbReference type="AlphaFoldDB" id="A0A2Z6MCF5"/>
<evidence type="ECO:0000313" key="2">
    <source>
        <dbReference type="Proteomes" id="UP000242715"/>
    </source>
</evidence>
<dbReference type="Proteomes" id="UP000242715">
    <property type="component" value="Unassembled WGS sequence"/>
</dbReference>
<proteinExistence type="predicted"/>
<name>A0A2Z6MCF5_TRISU</name>
<dbReference type="PANTHER" id="PTHR31344">
    <property type="entry name" value="NUCLEAR PORE COMPLEX PROTEIN NUP205"/>
    <property type="match status" value="1"/>
</dbReference>
<accession>A0A2Z6MCF5</accession>
<evidence type="ECO:0000313" key="1">
    <source>
        <dbReference type="EMBL" id="GAU20128.1"/>
    </source>
</evidence>
<dbReference type="EMBL" id="DF973209">
    <property type="protein sequence ID" value="GAU20128.1"/>
    <property type="molecule type" value="Genomic_DNA"/>
</dbReference>
<organism evidence="1 2">
    <name type="scientific">Trifolium subterraneum</name>
    <name type="common">Subterranean clover</name>
    <dbReference type="NCBI Taxonomy" id="3900"/>
    <lineage>
        <taxon>Eukaryota</taxon>
        <taxon>Viridiplantae</taxon>
        <taxon>Streptophyta</taxon>
        <taxon>Embryophyta</taxon>
        <taxon>Tracheophyta</taxon>
        <taxon>Spermatophyta</taxon>
        <taxon>Magnoliopsida</taxon>
        <taxon>eudicotyledons</taxon>
        <taxon>Gunneridae</taxon>
        <taxon>Pentapetalae</taxon>
        <taxon>rosids</taxon>
        <taxon>fabids</taxon>
        <taxon>Fabales</taxon>
        <taxon>Fabaceae</taxon>
        <taxon>Papilionoideae</taxon>
        <taxon>50 kb inversion clade</taxon>
        <taxon>NPAAA clade</taxon>
        <taxon>Hologalegina</taxon>
        <taxon>IRL clade</taxon>
        <taxon>Trifolieae</taxon>
        <taxon>Trifolium</taxon>
    </lineage>
</organism>
<dbReference type="GO" id="GO:0005643">
    <property type="term" value="C:nuclear pore"/>
    <property type="evidence" value="ECO:0007669"/>
    <property type="project" value="InterPro"/>
</dbReference>
<dbReference type="InterPro" id="IPR021827">
    <property type="entry name" value="Nup186/Nup192/Nup205"/>
</dbReference>
<gene>
    <name evidence="1" type="ORF">TSUD_140280</name>
</gene>
<feature type="non-terminal residue" evidence="1">
    <location>
        <position position="211"/>
    </location>
</feature>
<dbReference type="OrthoDB" id="20172at2759"/>